<organism evidence="3 4">
    <name type="scientific">Rhodococcoides kyotonense</name>
    <dbReference type="NCBI Taxonomy" id="398843"/>
    <lineage>
        <taxon>Bacteria</taxon>
        <taxon>Bacillati</taxon>
        <taxon>Actinomycetota</taxon>
        <taxon>Actinomycetes</taxon>
        <taxon>Mycobacteriales</taxon>
        <taxon>Nocardiaceae</taxon>
        <taxon>Rhodococcoides</taxon>
    </lineage>
</organism>
<feature type="compositionally biased region" description="Pro residues" evidence="1">
    <location>
        <begin position="120"/>
        <end position="129"/>
    </location>
</feature>
<dbReference type="EMBL" id="FZOW01000007">
    <property type="protein sequence ID" value="SNS94682.1"/>
    <property type="molecule type" value="Genomic_DNA"/>
</dbReference>
<keyword evidence="4" id="KW-1185">Reference proteome</keyword>
<name>A0A239IMR5_9NOCA</name>
<accession>A0A239IMR5</accession>
<keyword evidence="2" id="KW-0472">Membrane</keyword>
<sequence length="129" mass="14697">MNNQFHNSPNYGTINIHQTTNVGYVVPQRSWPRRHPILTAFLVLFLIGFIGANPWILLVVAVIWIGVKMYRSHEAKQLAARQEQQRLIDSANAQNQAYLNGHQFGTFGHFPTQPHQPGQYPNPQPPFQG</sequence>
<feature type="transmembrane region" description="Helical" evidence="2">
    <location>
        <begin position="37"/>
        <end position="67"/>
    </location>
</feature>
<evidence type="ECO:0000313" key="3">
    <source>
        <dbReference type="EMBL" id="SNS94682.1"/>
    </source>
</evidence>
<evidence type="ECO:0000256" key="1">
    <source>
        <dbReference type="SAM" id="MobiDB-lite"/>
    </source>
</evidence>
<dbReference type="RefSeq" id="WP_089247005.1">
    <property type="nucleotide sequence ID" value="NZ_FZOW01000007.1"/>
</dbReference>
<dbReference type="AlphaFoldDB" id="A0A239IMR5"/>
<gene>
    <name evidence="3" type="ORF">SAMN05421642_107126</name>
</gene>
<protein>
    <submittedName>
        <fullName evidence="3">Uncharacterized protein</fullName>
    </submittedName>
</protein>
<evidence type="ECO:0000313" key="4">
    <source>
        <dbReference type="Proteomes" id="UP000198327"/>
    </source>
</evidence>
<keyword evidence="2" id="KW-1133">Transmembrane helix</keyword>
<proteinExistence type="predicted"/>
<keyword evidence="2" id="KW-0812">Transmembrane</keyword>
<reference evidence="4" key="1">
    <citation type="submission" date="2017-06" db="EMBL/GenBank/DDBJ databases">
        <authorList>
            <person name="Varghese N."/>
            <person name="Submissions S."/>
        </authorList>
    </citation>
    <scope>NUCLEOTIDE SEQUENCE [LARGE SCALE GENOMIC DNA]</scope>
    <source>
        <strain evidence="4">JCM 23211</strain>
    </source>
</reference>
<dbReference type="OrthoDB" id="4466431at2"/>
<evidence type="ECO:0000256" key="2">
    <source>
        <dbReference type="SAM" id="Phobius"/>
    </source>
</evidence>
<dbReference type="Proteomes" id="UP000198327">
    <property type="component" value="Unassembled WGS sequence"/>
</dbReference>
<feature type="region of interest" description="Disordered" evidence="1">
    <location>
        <begin position="110"/>
        <end position="129"/>
    </location>
</feature>